<proteinExistence type="predicted"/>
<name>A0A9P3GS58_9APHY</name>
<dbReference type="Proteomes" id="UP000703269">
    <property type="component" value="Unassembled WGS sequence"/>
</dbReference>
<gene>
    <name evidence="1" type="ORF">PsYK624_171360</name>
</gene>
<accession>A0A9P3GS58</accession>
<evidence type="ECO:0000313" key="1">
    <source>
        <dbReference type="EMBL" id="GJF00834.1"/>
    </source>
</evidence>
<dbReference type="AlphaFoldDB" id="A0A9P3GS58"/>
<protein>
    <submittedName>
        <fullName evidence="1">Uncharacterized protein</fullName>
    </submittedName>
</protein>
<reference evidence="1 2" key="1">
    <citation type="submission" date="2021-08" db="EMBL/GenBank/DDBJ databases">
        <title>Draft Genome Sequence of Phanerochaete sordida strain YK-624.</title>
        <authorList>
            <person name="Mori T."/>
            <person name="Dohra H."/>
            <person name="Suzuki T."/>
            <person name="Kawagishi H."/>
            <person name="Hirai H."/>
        </authorList>
    </citation>
    <scope>NUCLEOTIDE SEQUENCE [LARGE SCALE GENOMIC DNA]</scope>
    <source>
        <strain evidence="1 2">YK-624</strain>
    </source>
</reference>
<sequence length="102" mass="11414">MRSRPRAALPRQALHVYSRRDVHVREERVGGWLAGHLQPHKLTRGLNGSPQRERIDALAFYPTLSHDDRADATRQHAQTCTSARGDLAGGLWASQSRIDPLA</sequence>
<keyword evidence="2" id="KW-1185">Reference proteome</keyword>
<dbReference type="EMBL" id="BPQB01000211">
    <property type="protein sequence ID" value="GJF00834.1"/>
    <property type="molecule type" value="Genomic_DNA"/>
</dbReference>
<organism evidence="1 2">
    <name type="scientific">Phanerochaete sordida</name>
    <dbReference type="NCBI Taxonomy" id="48140"/>
    <lineage>
        <taxon>Eukaryota</taxon>
        <taxon>Fungi</taxon>
        <taxon>Dikarya</taxon>
        <taxon>Basidiomycota</taxon>
        <taxon>Agaricomycotina</taxon>
        <taxon>Agaricomycetes</taxon>
        <taxon>Polyporales</taxon>
        <taxon>Phanerochaetaceae</taxon>
        <taxon>Phanerochaete</taxon>
    </lineage>
</organism>
<comment type="caution">
    <text evidence="1">The sequence shown here is derived from an EMBL/GenBank/DDBJ whole genome shotgun (WGS) entry which is preliminary data.</text>
</comment>
<evidence type="ECO:0000313" key="2">
    <source>
        <dbReference type="Proteomes" id="UP000703269"/>
    </source>
</evidence>